<accession>A0A1C4C0M6</accession>
<dbReference type="GO" id="GO:0050567">
    <property type="term" value="F:glutaminyl-tRNA synthase (glutamine-hydrolyzing) activity"/>
    <property type="evidence" value="ECO:0007669"/>
    <property type="project" value="UniProtKB-UniRule"/>
</dbReference>
<evidence type="ECO:0000313" key="3">
    <source>
        <dbReference type="Proteomes" id="UP000242818"/>
    </source>
</evidence>
<comment type="catalytic activity">
    <reaction evidence="1">
        <text>L-aspartyl-tRNA(Asn) + L-glutamine + ATP + H2O = L-asparaginyl-tRNA(Asn) + L-glutamate + ADP + phosphate + 2 H(+)</text>
        <dbReference type="Rhea" id="RHEA:14513"/>
        <dbReference type="Rhea" id="RHEA-COMP:9674"/>
        <dbReference type="Rhea" id="RHEA-COMP:9677"/>
        <dbReference type="ChEBI" id="CHEBI:15377"/>
        <dbReference type="ChEBI" id="CHEBI:15378"/>
        <dbReference type="ChEBI" id="CHEBI:29985"/>
        <dbReference type="ChEBI" id="CHEBI:30616"/>
        <dbReference type="ChEBI" id="CHEBI:43474"/>
        <dbReference type="ChEBI" id="CHEBI:58359"/>
        <dbReference type="ChEBI" id="CHEBI:78515"/>
        <dbReference type="ChEBI" id="CHEBI:78516"/>
        <dbReference type="ChEBI" id="CHEBI:456216"/>
    </reaction>
</comment>
<dbReference type="GO" id="GO:0016740">
    <property type="term" value="F:transferase activity"/>
    <property type="evidence" value="ECO:0007669"/>
    <property type="project" value="UniProtKB-KW"/>
</dbReference>
<keyword evidence="1" id="KW-0067">ATP-binding</keyword>
<keyword evidence="3" id="KW-1185">Reference proteome</keyword>
<proteinExistence type="inferred from homology"/>
<keyword evidence="2" id="KW-0808">Transferase</keyword>
<dbReference type="GO" id="GO:0006412">
    <property type="term" value="P:translation"/>
    <property type="evidence" value="ECO:0007669"/>
    <property type="project" value="UniProtKB-UniRule"/>
</dbReference>
<evidence type="ECO:0000313" key="2">
    <source>
        <dbReference type="EMBL" id="SCC12661.1"/>
    </source>
</evidence>
<evidence type="ECO:0000256" key="1">
    <source>
        <dbReference type="HAMAP-Rule" id="MF_00122"/>
    </source>
</evidence>
<dbReference type="Pfam" id="PF02686">
    <property type="entry name" value="GatC"/>
    <property type="match status" value="1"/>
</dbReference>
<keyword evidence="1" id="KW-0436">Ligase</keyword>
<organism evidence="2 3">
    <name type="scientific">Chitinophaga costaii</name>
    <dbReference type="NCBI Taxonomy" id="1335309"/>
    <lineage>
        <taxon>Bacteria</taxon>
        <taxon>Pseudomonadati</taxon>
        <taxon>Bacteroidota</taxon>
        <taxon>Chitinophagia</taxon>
        <taxon>Chitinophagales</taxon>
        <taxon>Chitinophagaceae</taxon>
        <taxon>Chitinophaga</taxon>
    </lineage>
</organism>
<name>A0A1C4C0M6_9BACT</name>
<dbReference type="STRING" id="1335309.GA0116948_103345"/>
<dbReference type="NCBIfam" id="TIGR00135">
    <property type="entry name" value="gatC"/>
    <property type="match status" value="1"/>
</dbReference>
<keyword evidence="1" id="KW-0547">Nucleotide-binding</keyword>
<dbReference type="HAMAP" id="MF_00122">
    <property type="entry name" value="GatC"/>
    <property type="match status" value="1"/>
</dbReference>
<dbReference type="AlphaFoldDB" id="A0A1C4C0M6"/>
<dbReference type="InterPro" id="IPR036113">
    <property type="entry name" value="Asp/Glu-ADT_sf_sub_c"/>
</dbReference>
<comment type="subunit">
    <text evidence="1">Heterotrimer of A, B and C subunits.</text>
</comment>
<dbReference type="OrthoDB" id="9813938at2"/>
<dbReference type="Gene3D" id="1.10.20.60">
    <property type="entry name" value="Glu-tRNAGln amidotransferase C subunit, N-terminal domain"/>
    <property type="match status" value="1"/>
</dbReference>
<dbReference type="RefSeq" id="WP_089710409.1">
    <property type="nucleotide sequence ID" value="NZ_FMAR01000003.1"/>
</dbReference>
<dbReference type="SUPFAM" id="SSF141000">
    <property type="entry name" value="Glu-tRNAGln amidotransferase C subunit"/>
    <property type="match status" value="1"/>
</dbReference>
<dbReference type="InterPro" id="IPR003837">
    <property type="entry name" value="GatC"/>
</dbReference>
<reference evidence="2 3" key="1">
    <citation type="submission" date="2016-08" db="EMBL/GenBank/DDBJ databases">
        <authorList>
            <person name="Seilhamer J.J."/>
        </authorList>
    </citation>
    <scope>NUCLEOTIDE SEQUENCE [LARGE SCALE GENOMIC DNA]</scope>
    <source>
        <strain evidence="2 3">A37T2</strain>
    </source>
</reference>
<dbReference type="GO" id="GO:0006450">
    <property type="term" value="P:regulation of translational fidelity"/>
    <property type="evidence" value="ECO:0007669"/>
    <property type="project" value="InterPro"/>
</dbReference>
<dbReference type="EC" id="6.3.5.-" evidence="1"/>
<dbReference type="EMBL" id="FMAR01000003">
    <property type="protein sequence ID" value="SCC12661.1"/>
    <property type="molecule type" value="Genomic_DNA"/>
</dbReference>
<dbReference type="PANTHER" id="PTHR15004">
    <property type="entry name" value="GLUTAMYL-TRNA(GLN) AMIDOTRANSFERASE SUBUNIT C, MITOCHONDRIAL"/>
    <property type="match status" value="1"/>
</dbReference>
<comment type="function">
    <text evidence="1">Allows the formation of correctly charged Asn-tRNA(Asn) or Gln-tRNA(Gln) through the transamidation of misacylated Asp-tRNA(Asn) or Glu-tRNA(Gln) in organisms which lack either or both of asparaginyl-tRNA or glutaminyl-tRNA synthetases. The reaction takes place in the presence of glutamine and ATP through an activated phospho-Asp-tRNA(Asn) or phospho-Glu-tRNA(Gln).</text>
</comment>
<protein>
    <recommendedName>
        <fullName evidence="1">Aspartyl/glutamyl-tRNA(Asn/Gln) amidotransferase subunit C</fullName>
        <shortName evidence="1">Asp/Glu-ADT subunit C</shortName>
        <ecNumber evidence="1">6.3.5.-</ecNumber>
    </recommendedName>
</protein>
<comment type="similarity">
    <text evidence="1">Belongs to the GatC family.</text>
</comment>
<dbReference type="PANTHER" id="PTHR15004:SF0">
    <property type="entry name" value="GLUTAMYL-TRNA(GLN) AMIDOTRANSFERASE SUBUNIT C, MITOCHONDRIAL"/>
    <property type="match status" value="1"/>
</dbReference>
<comment type="catalytic activity">
    <reaction evidence="1">
        <text>L-glutamyl-tRNA(Gln) + L-glutamine + ATP + H2O = L-glutaminyl-tRNA(Gln) + L-glutamate + ADP + phosphate + H(+)</text>
        <dbReference type="Rhea" id="RHEA:17521"/>
        <dbReference type="Rhea" id="RHEA-COMP:9681"/>
        <dbReference type="Rhea" id="RHEA-COMP:9684"/>
        <dbReference type="ChEBI" id="CHEBI:15377"/>
        <dbReference type="ChEBI" id="CHEBI:15378"/>
        <dbReference type="ChEBI" id="CHEBI:29985"/>
        <dbReference type="ChEBI" id="CHEBI:30616"/>
        <dbReference type="ChEBI" id="CHEBI:43474"/>
        <dbReference type="ChEBI" id="CHEBI:58359"/>
        <dbReference type="ChEBI" id="CHEBI:78520"/>
        <dbReference type="ChEBI" id="CHEBI:78521"/>
        <dbReference type="ChEBI" id="CHEBI:456216"/>
    </reaction>
</comment>
<gene>
    <name evidence="1" type="primary">gatC</name>
    <name evidence="2" type="ORF">GA0116948_103345</name>
</gene>
<dbReference type="GO" id="GO:0050566">
    <property type="term" value="F:asparaginyl-tRNA synthase (glutamine-hydrolyzing) activity"/>
    <property type="evidence" value="ECO:0007669"/>
    <property type="project" value="RHEA"/>
</dbReference>
<sequence length="96" mass="10666">MEVNDALVQQLATLSRLEFSAEESAGIQQDLQRMITFVEQLSTLDTTGVPPLLHMTDNVNVLREDVVIPAISRETALRNAPAASDQYFKVPKVIKK</sequence>
<dbReference type="Proteomes" id="UP000242818">
    <property type="component" value="Unassembled WGS sequence"/>
</dbReference>
<keyword evidence="1" id="KW-0648">Protein biosynthesis</keyword>
<dbReference type="GO" id="GO:0070681">
    <property type="term" value="P:glutaminyl-tRNAGln biosynthesis via transamidation"/>
    <property type="evidence" value="ECO:0007669"/>
    <property type="project" value="TreeGrafter"/>
</dbReference>
<dbReference type="GO" id="GO:0005524">
    <property type="term" value="F:ATP binding"/>
    <property type="evidence" value="ECO:0007669"/>
    <property type="project" value="UniProtKB-KW"/>
</dbReference>